<dbReference type="EMBL" id="KN818227">
    <property type="protein sequence ID" value="KIL68727.1"/>
    <property type="molecule type" value="Genomic_DNA"/>
</dbReference>
<keyword evidence="2" id="KW-1185">Reference proteome</keyword>
<gene>
    <name evidence="1" type="ORF">M378DRAFT_824454</name>
</gene>
<dbReference type="Proteomes" id="UP000054549">
    <property type="component" value="Unassembled WGS sequence"/>
</dbReference>
<organism evidence="1 2">
    <name type="scientific">Amanita muscaria (strain Koide BX008)</name>
    <dbReference type="NCBI Taxonomy" id="946122"/>
    <lineage>
        <taxon>Eukaryota</taxon>
        <taxon>Fungi</taxon>
        <taxon>Dikarya</taxon>
        <taxon>Basidiomycota</taxon>
        <taxon>Agaricomycotina</taxon>
        <taxon>Agaricomycetes</taxon>
        <taxon>Agaricomycetidae</taxon>
        <taxon>Agaricales</taxon>
        <taxon>Pluteineae</taxon>
        <taxon>Amanitaceae</taxon>
        <taxon>Amanita</taxon>
    </lineage>
</organism>
<sequence length="103" mass="11571">MSGDSEIIDRKSRTFCNDKFVIFISSTTILEAVLDRIKAIWFKYESMTESDMLSIPCCLIYRRCCATFVASILHVDGIAASATVMRTHARRFCIEASVSPPLP</sequence>
<protein>
    <submittedName>
        <fullName evidence="1">Uncharacterized protein</fullName>
    </submittedName>
</protein>
<dbReference type="AlphaFoldDB" id="A0A0C2X3I2"/>
<reference evidence="1 2" key="1">
    <citation type="submission" date="2014-04" db="EMBL/GenBank/DDBJ databases">
        <title>Evolutionary Origins and Diversification of the Mycorrhizal Mutualists.</title>
        <authorList>
            <consortium name="DOE Joint Genome Institute"/>
            <consortium name="Mycorrhizal Genomics Consortium"/>
            <person name="Kohler A."/>
            <person name="Kuo A."/>
            <person name="Nagy L.G."/>
            <person name="Floudas D."/>
            <person name="Copeland A."/>
            <person name="Barry K.W."/>
            <person name="Cichocki N."/>
            <person name="Veneault-Fourrey C."/>
            <person name="LaButti K."/>
            <person name="Lindquist E.A."/>
            <person name="Lipzen A."/>
            <person name="Lundell T."/>
            <person name="Morin E."/>
            <person name="Murat C."/>
            <person name="Riley R."/>
            <person name="Ohm R."/>
            <person name="Sun H."/>
            <person name="Tunlid A."/>
            <person name="Henrissat B."/>
            <person name="Grigoriev I.V."/>
            <person name="Hibbett D.S."/>
            <person name="Martin F."/>
        </authorList>
    </citation>
    <scope>NUCLEOTIDE SEQUENCE [LARGE SCALE GENOMIC DNA]</scope>
    <source>
        <strain evidence="1 2">Koide BX008</strain>
    </source>
</reference>
<dbReference type="InParanoid" id="A0A0C2X3I2"/>
<accession>A0A0C2X3I2</accession>
<evidence type="ECO:0000313" key="2">
    <source>
        <dbReference type="Proteomes" id="UP000054549"/>
    </source>
</evidence>
<proteinExistence type="predicted"/>
<evidence type="ECO:0000313" key="1">
    <source>
        <dbReference type="EMBL" id="KIL68727.1"/>
    </source>
</evidence>
<dbReference type="HOGENOM" id="CLU_2263076_0_0_1"/>
<name>A0A0C2X3I2_AMAMK</name>